<dbReference type="AlphaFoldDB" id="A0AAC9YH51"/>
<dbReference type="PROSITE" id="PS50983">
    <property type="entry name" value="FE_B12_PBP"/>
    <property type="match status" value="1"/>
</dbReference>
<sequence length="369" mass="42796">MASASWAEERFLHQDETGKLTTLTDLLGRKVKVRVPVKRMMLGEGRQLYLVAMLNKENPLQHIVAWRKDLMESDPATYRLYLKKYPHLANIPIFGGFEEGTFNIEQAVVLRPDVIIMNIESQRATEEAKYHEKLSALGIPIVYVDFRYHPIENTETTVQLFGKLLGQEKRAREFIHFRREQMKRVTEVLAAERPHPPKVFIERVGGYTDECCLSFGKDNFGRFVTLAGGENIAHELSVGTFIQLHPEQVMVANPDKIVITSGNWQAFVPNGDWIGLGPNEDLKIAEKKLEFFIHRPAYFGTKAVKNREFYAIWHQFYNSPYDFIAIQQLAKWFHPNLFQSLDPNATFREFHERFLPVPYEPGYFIALNY</sequence>
<dbReference type="EMBL" id="CP022932">
    <property type="protein sequence ID" value="ASV34379.1"/>
    <property type="molecule type" value="Genomic_DNA"/>
</dbReference>
<dbReference type="PANTHER" id="PTHR30535:SF34">
    <property type="entry name" value="MOLYBDATE-BINDING PROTEIN MOLA"/>
    <property type="match status" value="1"/>
</dbReference>
<name>A0AAC9YH51_9ENTR</name>
<dbReference type="Pfam" id="PF01497">
    <property type="entry name" value="Peripla_BP_2"/>
    <property type="match status" value="1"/>
</dbReference>
<organism evidence="2 3">
    <name type="scientific">Candidatus Williamhamiltonella defendens</name>
    <dbReference type="NCBI Taxonomy" id="138072"/>
    <lineage>
        <taxon>Bacteria</taxon>
        <taxon>Pseudomonadati</taxon>
        <taxon>Pseudomonadota</taxon>
        <taxon>Gammaproteobacteria</taxon>
        <taxon>Enterobacterales</taxon>
        <taxon>Enterobacteriaceae</taxon>
        <taxon>aphid secondary symbionts</taxon>
        <taxon>Candidatus Williamhamiltonella</taxon>
    </lineage>
</organism>
<feature type="domain" description="Fe/B12 periplasmic-binding" evidence="1">
    <location>
        <begin position="39"/>
        <end position="341"/>
    </location>
</feature>
<proteinExistence type="predicted"/>
<dbReference type="InterPro" id="IPR002491">
    <property type="entry name" value="ABC_transptr_periplasmic_BD"/>
</dbReference>
<accession>A0AAC9YH51</accession>
<dbReference type="SUPFAM" id="SSF53807">
    <property type="entry name" value="Helical backbone' metal receptor"/>
    <property type="match status" value="1"/>
</dbReference>
<gene>
    <name evidence="2" type="ORF">CJJ18_05815</name>
</gene>
<dbReference type="CDD" id="cd01139">
    <property type="entry name" value="TroA_f"/>
    <property type="match status" value="1"/>
</dbReference>
<dbReference type="PANTHER" id="PTHR30535">
    <property type="entry name" value="VITAMIN B12-BINDING PROTEIN"/>
    <property type="match status" value="1"/>
</dbReference>
<dbReference type="Gene3D" id="3.40.50.1980">
    <property type="entry name" value="Nitrogenase molybdenum iron protein domain"/>
    <property type="match status" value="2"/>
</dbReference>
<evidence type="ECO:0000259" key="1">
    <source>
        <dbReference type="PROSITE" id="PS50983"/>
    </source>
</evidence>
<evidence type="ECO:0000313" key="3">
    <source>
        <dbReference type="Proteomes" id="UP000792865"/>
    </source>
</evidence>
<evidence type="ECO:0000313" key="2">
    <source>
        <dbReference type="EMBL" id="ASV34379.1"/>
    </source>
</evidence>
<dbReference type="InterPro" id="IPR050902">
    <property type="entry name" value="ABC_Transporter_SBP"/>
</dbReference>
<dbReference type="Proteomes" id="UP000792865">
    <property type="component" value="Chromosome"/>
</dbReference>
<reference evidence="2" key="1">
    <citation type="submission" date="2017-08" db="EMBL/GenBank/DDBJ databases">
        <title>Genome sequence of Candidatus Hamiltonella defensa from Acyrthosiphon pisum strain MI47.</title>
        <authorList>
            <person name="Patel V.A."/>
            <person name="Chevignon G."/>
            <person name="Russell J.A."/>
            <person name="Oliver K.M."/>
        </authorList>
    </citation>
    <scope>NUCLEOTIDE SEQUENCE</scope>
    <source>
        <strain evidence="2">MI47</strain>
    </source>
</reference>
<protein>
    <submittedName>
        <fullName evidence="2">ABC transporter substrate-binding protein</fullName>
    </submittedName>
</protein>